<sequence length="108" mass="10952">MMIRPGGARIVDSSNCGWRMEGSKPAVAAVAAVAAAAAAAATCTPSPPPAPPPSTPLSFLLRIDCSTPYHPSSNTLSNVLNHPSETSPISSSMTSAGPPLSLFKACYI</sequence>
<keyword evidence="3" id="KW-1185">Reference proteome</keyword>
<dbReference type="Proteomes" id="UP000249789">
    <property type="component" value="Unassembled WGS sequence"/>
</dbReference>
<evidence type="ECO:0000313" key="2">
    <source>
        <dbReference type="EMBL" id="RAK77799.1"/>
    </source>
</evidence>
<dbReference type="VEuPathDB" id="FungiDB:BO72DRAFT_96395"/>
<name>A0A8G1RR79_9EURO</name>
<dbReference type="EMBL" id="KZ824640">
    <property type="protein sequence ID" value="RAK77799.1"/>
    <property type="molecule type" value="Genomic_DNA"/>
</dbReference>
<evidence type="ECO:0000313" key="3">
    <source>
        <dbReference type="Proteomes" id="UP000249789"/>
    </source>
</evidence>
<dbReference type="RefSeq" id="XP_040801809.1">
    <property type="nucleotide sequence ID" value="XM_040950836.1"/>
</dbReference>
<dbReference type="GeneID" id="63868171"/>
<feature type="compositionally biased region" description="Low complexity" evidence="1">
    <location>
        <begin position="83"/>
        <end position="95"/>
    </location>
</feature>
<gene>
    <name evidence="2" type="ORF">BO72DRAFT_96395</name>
</gene>
<reference evidence="2 3" key="1">
    <citation type="submission" date="2018-02" db="EMBL/GenBank/DDBJ databases">
        <title>The genomes of Aspergillus section Nigri reveals drivers in fungal speciation.</title>
        <authorList>
            <consortium name="DOE Joint Genome Institute"/>
            <person name="Vesth T.C."/>
            <person name="Nybo J."/>
            <person name="Theobald S."/>
            <person name="Brandl J."/>
            <person name="Frisvad J.C."/>
            <person name="Nielsen K.F."/>
            <person name="Lyhne E.K."/>
            <person name="Kogle M.E."/>
            <person name="Kuo A."/>
            <person name="Riley R."/>
            <person name="Clum A."/>
            <person name="Nolan M."/>
            <person name="Lipzen A."/>
            <person name="Salamov A."/>
            <person name="Henrissat B."/>
            <person name="Wiebenga A."/>
            <person name="De vries R.P."/>
            <person name="Grigoriev I.V."/>
            <person name="Mortensen U.H."/>
            <person name="Andersen M.R."/>
            <person name="Baker S.E."/>
        </authorList>
    </citation>
    <scope>NUCLEOTIDE SEQUENCE [LARGE SCALE GENOMIC DNA]</scope>
    <source>
        <strain evidence="2 3">CBS 313.89</strain>
    </source>
</reference>
<protein>
    <submittedName>
        <fullName evidence="2">Uncharacterized protein</fullName>
    </submittedName>
</protein>
<proteinExistence type="predicted"/>
<accession>A0A8G1RR79</accession>
<organism evidence="2 3">
    <name type="scientific">Aspergillus fijiensis CBS 313.89</name>
    <dbReference type="NCBI Taxonomy" id="1448319"/>
    <lineage>
        <taxon>Eukaryota</taxon>
        <taxon>Fungi</taxon>
        <taxon>Dikarya</taxon>
        <taxon>Ascomycota</taxon>
        <taxon>Pezizomycotina</taxon>
        <taxon>Eurotiomycetes</taxon>
        <taxon>Eurotiomycetidae</taxon>
        <taxon>Eurotiales</taxon>
        <taxon>Aspergillaceae</taxon>
        <taxon>Aspergillus</taxon>
    </lineage>
</organism>
<feature type="region of interest" description="Disordered" evidence="1">
    <location>
        <begin position="76"/>
        <end position="100"/>
    </location>
</feature>
<evidence type="ECO:0000256" key="1">
    <source>
        <dbReference type="SAM" id="MobiDB-lite"/>
    </source>
</evidence>
<dbReference type="AlphaFoldDB" id="A0A8G1RR79"/>